<evidence type="ECO:0000259" key="4">
    <source>
        <dbReference type="PROSITE" id="PS01031"/>
    </source>
</evidence>
<name>A0A151MP88_ALLMI</name>
<dbReference type="PANTHER" id="PTHR45640">
    <property type="entry name" value="HEAT SHOCK PROTEIN HSP-12.2-RELATED"/>
    <property type="match status" value="1"/>
</dbReference>
<gene>
    <name evidence="5" type="ORF">Y1Q_0016313</name>
</gene>
<proteinExistence type="inferred from homology"/>
<dbReference type="PANTHER" id="PTHR45640:SF36">
    <property type="entry name" value="HEAT SHOCK PROTEIN BETA-6"/>
    <property type="match status" value="1"/>
</dbReference>
<keyword evidence="6" id="KW-1185">Reference proteome</keyword>
<sequence length="75" mass="8015">MTAPGPGPGPGPGPSVAECPEAGFSELRLDKDRFSVLLDVQHFAPEELSVKVVGDYVEVHAKHEERPVLTPTPEP</sequence>
<dbReference type="PROSITE" id="PS01031">
    <property type="entry name" value="SHSP"/>
    <property type="match status" value="1"/>
</dbReference>
<comment type="caution">
    <text evidence="5">The sequence shown here is derived from an EMBL/GenBank/DDBJ whole genome shotgun (WGS) entry which is preliminary data.</text>
</comment>
<dbReference type="AlphaFoldDB" id="A0A151MP88"/>
<feature type="region of interest" description="Disordered" evidence="3">
    <location>
        <begin position="1"/>
        <end position="20"/>
    </location>
</feature>
<dbReference type="InterPro" id="IPR008978">
    <property type="entry name" value="HSP20-like_chaperone"/>
</dbReference>
<dbReference type="GO" id="GO:0009408">
    <property type="term" value="P:response to heat"/>
    <property type="evidence" value="ECO:0007669"/>
    <property type="project" value="TreeGrafter"/>
</dbReference>
<dbReference type="GO" id="GO:0042026">
    <property type="term" value="P:protein refolding"/>
    <property type="evidence" value="ECO:0007669"/>
    <property type="project" value="TreeGrafter"/>
</dbReference>
<dbReference type="GO" id="GO:0005634">
    <property type="term" value="C:nucleus"/>
    <property type="evidence" value="ECO:0007669"/>
    <property type="project" value="TreeGrafter"/>
</dbReference>
<evidence type="ECO:0000313" key="5">
    <source>
        <dbReference type="EMBL" id="KYO26239.1"/>
    </source>
</evidence>
<dbReference type="eggNOG" id="KOG3591">
    <property type="taxonomic scope" value="Eukaryota"/>
</dbReference>
<dbReference type="GO" id="GO:0051082">
    <property type="term" value="F:unfolded protein binding"/>
    <property type="evidence" value="ECO:0007669"/>
    <property type="project" value="TreeGrafter"/>
</dbReference>
<evidence type="ECO:0000256" key="2">
    <source>
        <dbReference type="RuleBase" id="RU003616"/>
    </source>
</evidence>
<accession>A0A151MP88</accession>
<dbReference type="InterPro" id="IPR001436">
    <property type="entry name" value="Alpha-crystallin/sHSP_animal"/>
</dbReference>
<evidence type="ECO:0000256" key="1">
    <source>
        <dbReference type="PROSITE-ProRule" id="PRU00285"/>
    </source>
</evidence>
<dbReference type="Proteomes" id="UP000050525">
    <property type="component" value="Unassembled WGS sequence"/>
</dbReference>
<dbReference type="PRINTS" id="PR00299">
    <property type="entry name" value="ACRYSTALLIN"/>
</dbReference>
<dbReference type="SUPFAM" id="SSF49764">
    <property type="entry name" value="HSP20-like chaperones"/>
    <property type="match status" value="1"/>
</dbReference>
<evidence type="ECO:0000313" key="6">
    <source>
        <dbReference type="Proteomes" id="UP000050525"/>
    </source>
</evidence>
<evidence type="ECO:0000256" key="3">
    <source>
        <dbReference type="SAM" id="MobiDB-lite"/>
    </source>
</evidence>
<reference evidence="5 6" key="1">
    <citation type="journal article" date="2012" name="Genome Biol.">
        <title>Sequencing three crocodilian genomes to illuminate the evolution of archosaurs and amniotes.</title>
        <authorList>
            <person name="St John J.A."/>
            <person name="Braun E.L."/>
            <person name="Isberg S.R."/>
            <person name="Miles L.G."/>
            <person name="Chong A.Y."/>
            <person name="Gongora J."/>
            <person name="Dalzell P."/>
            <person name="Moran C."/>
            <person name="Bed'hom B."/>
            <person name="Abzhanov A."/>
            <person name="Burgess S.C."/>
            <person name="Cooksey A.M."/>
            <person name="Castoe T.A."/>
            <person name="Crawford N.G."/>
            <person name="Densmore L.D."/>
            <person name="Drew J.C."/>
            <person name="Edwards S.V."/>
            <person name="Faircloth B.C."/>
            <person name="Fujita M.K."/>
            <person name="Greenwold M.J."/>
            <person name="Hoffmann F.G."/>
            <person name="Howard J.M."/>
            <person name="Iguchi T."/>
            <person name="Janes D.E."/>
            <person name="Khan S.Y."/>
            <person name="Kohno S."/>
            <person name="de Koning A.J."/>
            <person name="Lance S.L."/>
            <person name="McCarthy F.M."/>
            <person name="McCormack J.E."/>
            <person name="Merchant M.E."/>
            <person name="Peterson D.G."/>
            <person name="Pollock D.D."/>
            <person name="Pourmand N."/>
            <person name="Raney B.J."/>
            <person name="Roessler K.A."/>
            <person name="Sanford J.R."/>
            <person name="Sawyer R.H."/>
            <person name="Schmidt C.J."/>
            <person name="Triplett E.W."/>
            <person name="Tuberville T.D."/>
            <person name="Venegas-Anaya M."/>
            <person name="Howard J.T."/>
            <person name="Jarvis E.D."/>
            <person name="Guillette L.J.Jr."/>
            <person name="Glenn T.C."/>
            <person name="Green R.E."/>
            <person name="Ray D.A."/>
        </authorList>
    </citation>
    <scope>NUCLEOTIDE SEQUENCE [LARGE SCALE GENOMIC DNA]</scope>
    <source>
        <strain evidence="5">KSC_2009_1</strain>
    </source>
</reference>
<feature type="compositionally biased region" description="Pro residues" evidence="3">
    <location>
        <begin position="1"/>
        <end position="13"/>
    </location>
</feature>
<organism evidence="5 6">
    <name type="scientific">Alligator mississippiensis</name>
    <name type="common">American alligator</name>
    <dbReference type="NCBI Taxonomy" id="8496"/>
    <lineage>
        <taxon>Eukaryota</taxon>
        <taxon>Metazoa</taxon>
        <taxon>Chordata</taxon>
        <taxon>Craniata</taxon>
        <taxon>Vertebrata</taxon>
        <taxon>Euteleostomi</taxon>
        <taxon>Archelosauria</taxon>
        <taxon>Archosauria</taxon>
        <taxon>Crocodylia</taxon>
        <taxon>Alligatoridae</taxon>
        <taxon>Alligatorinae</taxon>
        <taxon>Alligator</taxon>
    </lineage>
</organism>
<dbReference type="Pfam" id="PF00011">
    <property type="entry name" value="HSP20"/>
    <property type="match status" value="1"/>
</dbReference>
<comment type="similarity">
    <text evidence="1 2">Belongs to the small heat shock protein (HSP20) family.</text>
</comment>
<dbReference type="Gene3D" id="2.60.40.790">
    <property type="match status" value="1"/>
</dbReference>
<feature type="domain" description="SHSP" evidence="4">
    <location>
        <begin position="15"/>
        <end position="75"/>
    </location>
</feature>
<dbReference type="InterPro" id="IPR002068">
    <property type="entry name" value="A-crystallin/Hsp20_dom"/>
</dbReference>
<protein>
    <recommendedName>
        <fullName evidence="4">SHSP domain-containing protein</fullName>
    </recommendedName>
</protein>
<dbReference type="GO" id="GO:0043066">
    <property type="term" value="P:negative regulation of apoptotic process"/>
    <property type="evidence" value="ECO:0007669"/>
    <property type="project" value="TreeGrafter"/>
</dbReference>
<dbReference type="GO" id="GO:0005737">
    <property type="term" value="C:cytoplasm"/>
    <property type="evidence" value="ECO:0007669"/>
    <property type="project" value="TreeGrafter"/>
</dbReference>
<dbReference type="EMBL" id="AKHW03005641">
    <property type="protein sequence ID" value="KYO26239.1"/>
    <property type="molecule type" value="Genomic_DNA"/>
</dbReference>